<dbReference type="EMBL" id="CP015449">
    <property type="protein sequence ID" value="AWH93617.1"/>
    <property type="molecule type" value="Genomic_DNA"/>
</dbReference>
<feature type="transmembrane region" description="Helical" evidence="1">
    <location>
        <begin position="20"/>
        <end position="38"/>
    </location>
</feature>
<dbReference type="AlphaFoldDB" id="A0A2S1RBF6"/>
<feature type="transmembrane region" description="Helical" evidence="1">
    <location>
        <begin position="45"/>
        <end position="65"/>
    </location>
</feature>
<evidence type="ECO:0000313" key="4">
    <source>
        <dbReference type="Proteomes" id="UP000244928"/>
    </source>
</evidence>
<gene>
    <name evidence="3" type="ORF">A6035_00190</name>
</gene>
<evidence type="ECO:0000259" key="2">
    <source>
        <dbReference type="Pfam" id="PF10756"/>
    </source>
</evidence>
<dbReference type="OrthoDB" id="5189227at2"/>
<dbReference type="Proteomes" id="UP000244928">
    <property type="component" value="Chromosome"/>
</dbReference>
<feature type="domain" description="Low molecular weight protein antigen 6 PH" evidence="2">
    <location>
        <begin position="67"/>
        <end position="147"/>
    </location>
</feature>
<name>A0A2S1RBF6_9ACTN</name>
<proteinExistence type="predicted"/>
<reference evidence="3 4" key="1">
    <citation type="submission" date="2016-04" db="EMBL/GenBank/DDBJ databases">
        <title>Complete genome sequence of Dietzia lutea YIM 80766T, a strain isolated from desert soil in Egypt.</title>
        <authorList>
            <person name="Zhao J."/>
            <person name="Hu B."/>
            <person name="Geng S."/>
            <person name="Nie Y."/>
            <person name="Tang Y."/>
        </authorList>
    </citation>
    <scope>NUCLEOTIDE SEQUENCE [LARGE SCALE GENOMIC DNA]</scope>
    <source>
        <strain evidence="3 4">YIM 80766</strain>
    </source>
</reference>
<dbReference type="RefSeq" id="WP_108848977.1">
    <property type="nucleotide sequence ID" value="NZ_CP015449.1"/>
</dbReference>
<protein>
    <recommendedName>
        <fullName evidence="2">Low molecular weight protein antigen 6 PH domain-containing protein</fullName>
    </recommendedName>
</protein>
<keyword evidence="1" id="KW-0472">Membrane</keyword>
<dbReference type="InterPro" id="IPR019692">
    <property type="entry name" value="CFP-6_PH"/>
</dbReference>
<dbReference type="KEGG" id="dlu:A6035_00190"/>
<sequence length="155" mass="17027">MSGEAVSGSEPRAVSWSPGAVWPGLQMAAGLVLVVLGLQRQEPLALLLTGLAALFLIPSGVSQLLRRPRIEVVDGQLAIKKLGRVLFVPRSEVVEVRALGSARWGVRQHMMRLEYTDERGREQLDVFTRLDLGTDPRDVVETLTRLGFGDRRGDT</sequence>
<keyword evidence="1" id="KW-0812">Transmembrane</keyword>
<dbReference type="Pfam" id="PF10756">
    <property type="entry name" value="bPH_6"/>
    <property type="match status" value="1"/>
</dbReference>
<evidence type="ECO:0000256" key="1">
    <source>
        <dbReference type="SAM" id="Phobius"/>
    </source>
</evidence>
<accession>A0A2S1RBF6</accession>
<keyword evidence="1" id="KW-1133">Transmembrane helix</keyword>
<keyword evidence="4" id="KW-1185">Reference proteome</keyword>
<evidence type="ECO:0000313" key="3">
    <source>
        <dbReference type="EMBL" id="AWH93617.1"/>
    </source>
</evidence>
<organism evidence="3 4">
    <name type="scientific">Dietzia lutea</name>
    <dbReference type="NCBI Taxonomy" id="546160"/>
    <lineage>
        <taxon>Bacteria</taxon>
        <taxon>Bacillati</taxon>
        <taxon>Actinomycetota</taxon>
        <taxon>Actinomycetes</taxon>
        <taxon>Mycobacteriales</taxon>
        <taxon>Dietziaceae</taxon>
        <taxon>Dietzia</taxon>
    </lineage>
</organism>